<dbReference type="InterPro" id="IPR000626">
    <property type="entry name" value="Ubiquitin-like_dom"/>
</dbReference>
<feature type="domain" description="Ubiquitin-like" evidence="2">
    <location>
        <begin position="25"/>
        <end position="99"/>
    </location>
</feature>
<dbReference type="Gene3D" id="3.10.20.90">
    <property type="entry name" value="Phosphatidylinositol 3-kinase Catalytic Subunit, Chain A, domain 1"/>
    <property type="match status" value="1"/>
</dbReference>
<dbReference type="Proteomes" id="UP000826195">
    <property type="component" value="Unassembled WGS sequence"/>
</dbReference>
<dbReference type="InterPro" id="IPR029071">
    <property type="entry name" value="Ubiquitin-like_domsf"/>
</dbReference>
<feature type="compositionally biased region" description="Basic residues" evidence="1">
    <location>
        <begin position="30"/>
        <end position="39"/>
    </location>
</feature>
<evidence type="ECO:0000256" key="1">
    <source>
        <dbReference type="SAM" id="MobiDB-lite"/>
    </source>
</evidence>
<evidence type="ECO:0000259" key="2">
    <source>
        <dbReference type="PROSITE" id="PS50053"/>
    </source>
</evidence>
<dbReference type="EMBL" id="JAHXZJ010002237">
    <property type="protein sequence ID" value="KAH0546933.1"/>
    <property type="molecule type" value="Genomic_DNA"/>
</dbReference>
<evidence type="ECO:0000313" key="4">
    <source>
        <dbReference type="Proteomes" id="UP000826195"/>
    </source>
</evidence>
<comment type="caution">
    <text evidence="3">The sequence shown here is derived from an EMBL/GenBank/DDBJ whole genome shotgun (WGS) entry which is preliminary data.</text>
</comment>
<proteinExistence type="predicted"/>
<gene>
    <name evidence="3" type="ORF">KQX54_016206</name>
</gene>
<reference evidence="3 4" key="1">
    <citation type="journal article" date="2021" name="J. Hered.">
        <title>A chromosome-level genome assembly of the parasitoid wasp, Cotesia glomerata (Hymenoptera: Braconidae).</title>
        <authorList>
            <person name="Pinto B.J."/>
            <person name="Weis J.J."/>
            <person name="Gamble T."/>
            <person name="Ode P.J."/>
            <person name="Paul R."/>
            <person name="Zaspel J.M."/>
        </authorList>
    </citation>
    <scope>NUCLEOTIDE SEQUENCE [LARGE SCALE GENOMIC DNA]</scope>
    <source>
        <strain evidence="3">CgM1</strain>
    </source>
</reference>
<keyword evidence="4" id="KW-1185">Reference proteome</keyword>
<dbReference type="AlphaFoldDB" id="A0AAV7IC10"/>
<dbReference type="SUPFAM" id="SSF54236">
    <property type="entry name" value="Ubiquitin-like"/>
    <property type="match status" value="1"/>
</dbReference>
<evidence type="ECO:0000313" key="3">
    <source>
        <dbReference type="EMBL" id="KAH0546933.1"/>
    </source>
</evidence>
<feature type="region of interest" description="Disordered" evidence="1">
    <location>
        <begin position="22"/>
        <end position="43"/>
    </location>
</feature>
<protein>
    <recommendedName>
        <fullName evidence="2">Ubiquitin-like domain-containing protein</fullName>
    </recommendedName>
</protein>
<organism evidence="3 4">
    <name type="scientific">Cotesia glomerata</name>
    <name type="common">Lepidopteran parasitic wasp</name>
    <name type="synonym">Apanteles glomeratus</name>
    <dbReference type="NCBI Taxonomy" id="32391"/>
    <lineage>
        <taxon>Eukaryota</taxon>
        <taxon>Metazoa</taxon>
        <taxon>Ecdysozoa</taxon>
        <taxon>Arthropoda</taxon>
        <taxon>Hexapoda</taxon>
        <taxon>Insecta</taxon>
        <taxon>Pterygota</taxon>
        <taxon>Neoptera</taxon>
        <taxon>Endopterygota</taxon>
        <taxon>Hymenoptera</taxon>
        <taxon>Apocrita</taxon>
        <taxon>Ichneumonoidea</taxon>
        <taxon>Braconidae</taxon>
        <taxon>Microgastrinae</taxon>
        <taxon>Cotesia</taxon>
    </lineage>
</organism>
<dbReference type="PROSITE" id="PS50053">
    <property type="entry name" value="UBIQUITIN_2"/>
    <property type="match status" value="1"/>
</dbReference>
<sequence length="133" mass="14735">MDLLTYENASIFIQCVEGAEEPESTVKSSRPSRSRRKAKGSHELKVSSQITLKELKVMTMNICGAPPMDQHLILGDHELEDSSQNIGALGVFPGAILRLKQSVPQIVFTDINSNIKHVSGRLTNVRNLELRSH</sequence>
<accession>A0AAV7IC10</accession>
<name>A0AAV7IC10_COTGL</name>